<keyword evidence="4" id="KW-1185">Reference proteome</keyword>
<dbReference type="InterPro" id="IPR005135">
    <property type="entry name" value="Endo/exonuclease/phosphatase"/>
</dbReference>
<feature type="region of interest" description="Disordered" evidence="1">
    <location>
        <begin position="67"/>
        <end position="87"/>
    </location>
</feature>
<evidence type="ECO:0000259" key="2">
    <source>
        <dbReference type="PROSITE" id="PS50878"/>
    </source>
</evidence>
<name>A0AAV8VBJ7_9CUCU</name>
<dbReference type="GO" id="GO:0003824">
    <property type="term" value="F:catalytic activity"/>
    <property type="evidence" value="ECO:0007669"/>
    <property type="project" value="InterPro"/>
</dbReference>
<dbReference type="Pfam" id="PF00078">
    <property type="entry name" value="RVT_1"/>
    <property type="match status" value="1"/>
</dbReference>
<organism evidence="3 4">
    <name type="scientific">Exocentrus adspersus</name>
    <dbReference type="NCBI Taxonomy" id="1586481"/>
    <lineage>
        <taxon>Eukaryota</taxon>
        <taxon>Metazoa</taxon>
        <taxon>Ecdysozoa</taxon>
        <taxon>Arthropoda</taxon>
        <taxon>Hexapoda</taxon>
        <taxon>Insecta</taxon>
        <taxon>Pterygota</taxon>
        <taxon>Neoptera</taxon>
        <taxon>Endopterygota</taxon>
        <taxon>Coleoptera</taxon>
        <taxon>Polyphaga</taxon>
        <taxon>Cucujiformia</taxon>
        <taxon>Chrysomeloidea</taxon>
        <taxon>Cerambycidae</taxon>
        <taxon>Lamiinae</taxon>
        <taxon>Acanthocinini</taxon>
        <taxon>Exocentrus</taxon>
    </lineage>
</organism>
<dbReference type="InterPro" id="IPR036691">
    <property type="entry name" value="Endo/exonu/phosph_ase_sf"/>
</dbReference>
<dbReference type="Gene3D" id="3.60.10.10">
    <property type="entry name" value="Endonuclease/exonuclease/phosphatase"/>
    <property type="match status" value="1"/>
</dbReference>
<protein>
    <recommendedName>
        <fullName evidence="2">Reverse transcriptase domain-containing protein</fullName>
    </recommendedName>
</protein>
<gene>
    <name evidence="3" type="ORF">NQ315_010850</name>
</gene>
<dbReference type="Pfam" id="PF14529">
    <property type="entry name" value="Exo_endo_phos_2"/>
    <property type="match status" value="1"/>
</dbReference>
<evidence type="ECO:0000313" key="4">
    <source>
        <dbReference type="Proteomes" id="UP001159042"/>
    </source>
</evidence>
<sequence>MAQNDLLILNEGNKPTFRRGDYTAILDLTIATPNLRDRVVRWEVLDKENLSDHAYIYFEVSKVEMGPTGRNPTKAEGTSKNRTINSGVPQGSVLGPTLWNVMYDELLGIQQPPGVTLIGFADDIALVVVERGETQLMNKANDALQRISTWMSGKGLQLAPEKTEAALLTTKRKIGNVQFQIQGVTVRPKKAVKYLGVWLDTKLTFAEHIKRTIQKAEKTTAALARLMPNVGGATCIQTTAAIQCDTFTSPIRCPCVAQRGWRNSGSPPIELMIQERWEKYTGVNANTAKENLMRSWEEKWNNSTNGRWTYRLIPNIRAWIDRKYGETDYYLTQALAGHGCFKKYLYDMARSDTSACPYCGDEDTAEHTLFHCPHWNDKRAEYAEVARKPFTVENMMRDLTSGEEETWERTYQTIRSIIERKGRDENR</sequence>
<comment type="caution">
    <text evidence="3">The sequence shown here is derived from an EMBL/GenBank/DDBJ whole genome shotgun (WGS) entry which is preliminary data.</text>
</comment>
<feature type="compositionally biased region" description="Polar residues" evidence="1">
    <location>
        <begin position="76"/>
        <end position="87"/>
    </location>
</feature>
<dbReference type="PROSITE" id="PS50878">
    <property type="entry name" value="RT_POL"/>
    <property type="match status" value="1"/>
</dbReference>
<dbReference type="EMBL" id="JANEYG010000186">
    <property type="protein sequence ID" value="KAJ8911479.1"/>
    <property type="molecule type" value="Genomic_DNA"/>
</dbReference>
<evidence type="ECO:0000256" key="1">
    <source>
        <dbReference type="SAM" id="MobiDB-lite"/>
    </source>
</evidence>
<proteinExistence type="predicted"/>
<dbReference type="SUPFAM" id="SSF56219">
    <property type="entry name" value="DNase I-like"/>
    <property type="match status" value="1"/>
</dbReference>
<dbReference type="PANTHER" id="PTHR33332">
    <property type="entry name" value="REVERSE TRANSCRIPTASE DOMAIN-CONTAINING PROTEIN"/>
    <property type="match status" value="1"/>
</dbReference>
<evidence type="ECO:0000313" key="3">
    <source>
        <dbReference type="EMBL" id="KAJ8911479.1"/>
    </source>
</evidence>
<reference evidence="3 4" key="1">
    <citation type="journal article" date="2023" name="Insect Mol. Biol.">
        <title>Genome sequencing provides insights into the evolution of gene families encoding plant cell wall-degrading enzymes in longhorned beetles.</title>
        <authorList>
            <person name="Shin N.R."/>
            <person name="Okamura Y."/>
            <person name="Kirsch R."/>
            <person name="Pauchet Y."/>
        </authorList>
    </citation>
    <scope>NUCLEOTIDE SEQUENCE [LARGE SCALE GENOMIC DNA]</scope>
    <source>
        <strain evidence="3">EAD_L_NR</strain>
    </source>
</reference>
<feature type="domain" description="Reverse transcriptase" evidence="2">
    <location>
        <begin position="1"/>
        <end position="199"/>
    </location>
</feature>
<dbReference type="AlphaFoldDB" id="A0AAV8VBJ7"/>
<accession>A0AAV8VBJ7</accession>
<dbReference type="Proteomes" id="UP001159042">
    <property type="component" value="Unassembled WGS sequence"/>
</dbReference>
<dbReference type="InterPro" id="IPR000477">
    <property type="entry name" value="RT_dom"/>
</dbReference>